<dbReference type="GO" id="GO:0006813">
    <property type="term" value="P:potassium ion transport"/>
    <property type="evidence" value="ECO:0007669"/>
    <property type="project" value="InterPro"/>
</dbReference>
<keyword evidence="5" id="KW-1185">Reference proteome</keyword>
<dbReference type="PROSITE" id="PS51201">
    <property type="entry name" value="RCK_N"/>
    <property type="match status" value="1"/>
</dbReference>
<reference evidence="4 5" key="1">
    <citation type="submission" date="2019-03" db="EMBL/GenBank/DDBJ databases">
        <title>Seongchinamella monodicae gen. nov., sp. nov., a novel member of the Gammaproteobacteria isolated from a tidal mudflat of beach.</title>
        <authorList>
            <person name="Yang H.G."/>
            <person name="Kang J.W."/>
            <person name="Lee S.D."/>
        </authorList>
    </citation>
    <scope>NUCLEOTIDE SEQUENCE [LARGE SCALE GENOMIC DNA]</scope>
    <source>
        <strain evidence="4 5">GH4-78</strain>
    </source>
</reference>
<evidence type="ECO:0000256" key="1">
    <source>
        <dbReference type="ARBA" id="ARBA00022448"/>
    </source>
</evidence>
<evidence type="ECO:0000313" key="4">
    <source>
        <dbReference type="EMBL" id="TDG12682.1"/>
    </source>
</evidence>
<feature type="domain" description="RCK N-terminal" evidence="3">
    <location>
        <begin position="35"/>
        <end position="151"/>
    </location>
</feature>
<dbReference type="EMBL" id="SMSE01000003">
    <property type="protein sequence ID" value="TDG12682.1"/>
    <property type="molecule type" value="Genomic_DNA"/>
</dbReference>
<dbReference type="Gene3D" id="3.40.50.720">
    <property type="entry name" value="NAD(P)-binding Rossmann-like Domain"/>
    <property type="match status" value="1"/>
</dbReference>
<keyword evidence="1" id="KW-0813">Transport</keyword>
<comment type="caution">
    <text evidence="4">The sequence shown here is derived from an EMBL/GenBank/DDBJ whole genome shotgun (WGS) entry which is preliminary data.</text>
</comment>
<accession>A0A4R5LQ54</accession>
<evidence type="ECO:0000313" key="5">
    <source>
        <dbReference type="Proteomes" id="UP000295554"/>
    </source>
</evidence>
<sequence>MLQHVAGSTGNSRHAYFVRATELVWPQAGVTREKTLRIVIIGASGLALASAKAFLADGHEVVIIEKDQAVIDRLDEQYDCSFYCGDGARPGVLDDMDPASTDLLLCLSDDDTSNVLAAVVARSMSFDRVVVRLEDNDLLPVCEQLKLENVMVPDERMAQHLLSFAEGEEDCPE</sequence>
<dbReference type="AlphaFoldDB" id="A0A4R5LQ54"/>
<dbReference type="InterPro" id="IPR003148">
    <property type="entry name" value="RCK_N"/>
</dbReference>
<dbReference type="PANTHER" id="PTHR43833">
    <property type="entry name" value="POTASSIUM CHANNEL PROTEIN 2-RELATED-RELATED"/>
    <property type="match status" value="1"/>
</dbReference>
<dbReference type="InterPro" id="IPR050721">
    <property type="entry name" value="Trk_Ktr_HKT_K-transport"/>
</dbReference>
<dbReference type="SUPFAM" id="SSF51735">
    <property type="entry name" value="NAD(P)-binding Rossmann-fold domains"/>
    <property type="match status" value="1"/>
</dbReference>
<proteinExistence type="predicted"/>
<evidence type="ECO:0000256" key="2">
    <source>
        <dbReference type="ARBA" id="ARBA00023065"/>
    </source>
</evidence>
<dbReference type="OrthoDB" id="7375203at2"/>
<organism evidence="4 5">
    <name type="scientific">Seongchinamella unica</name>
    <dbReference type="NCBI Taxonomy" id="2547392"/>
    <lineage>
        <taxon>Bacteria</taxon>
        <taxon>Pseudomonadati</taxon>
        <taxon>Pseudomonadota</taxon>
        <taxon>Gammaproteobacteria</taxon>
        <taxon>Cellvibrionales</taxon>
        <taxon>Halieaceae</taxon>
        <taxon>Seongchinamella</taxon>
    </lineage>
</organism>
<evidence type="ECO:0000259" key="3">
    <source>
        <dbReference type="PROSITE" id="PS51201"/>
    </source>
</evidence>
<name>A0A4R5LQ54_9GAMM</name>
<dbReference type="Pfam" id="PF02254">
    <property type="entry name" value="TrkA_N"/>
    <property type="match status" value="1"/>
</dbReference>
<dbReference type="PANTHER" id="PTHR43833:SF5">
    <property type="entry name" value="TRK SYSTEM POTASSIUM UPTAKE PROTEIN TRKA"/>
    <property type="match status" value="1"/>
</dbReference>
<dbReference type="InterPro" id="IPR036291">
    <property type="entry name" value="NAD(P)-bd_dom_sf"/>
</dbReference>
<keyword evidence="2" id="KW-0406">Ion transport</keyword>
<protein>
    <recommendedName>
        <fullName evidence="3">RCK N-terminal domain-containing protein</fullName>
    </recommendedName>
</protein>
<dbReference type="Proteomes" id="UP000295554">
    <property type="component" value="Unassembled WGS sequence"/>
</dbReference>
<gene>
    <name evidence="4" type="ORF">E2F43_13965</name>
</gene>